<feature type="compositionally biased region" description="Polar residues" evidence="2">
    <location>
        <begin position="140"/>
        <end position="156"/>
    </location>
</feature>
<evidence type="ECO:0000256" key="2">
    <source>
        <dbReference type="SAM" id="MobiDB-lite"/>
    </source>
</evidence>
<feature type="compositionally biased region" description="Polar residues" evidence="2">
    <location>
        <begin position="1191"/>
        <end position="1215"/>
    </location>
</feature>
<reference evidence="4" key="1">
    <citation type="submission" date="2017-12" db="EMBL/GenBank/DDBJ databases">
        <authorList>
            <consortium name="DOE Joint Genome Institute"/>
            <person name="Mondo S.J."/>
            <person name="Kjaerbolling I."/>
            <person name="Vesth T.C."/>
            <person name="Frisvad J.C."/>
            <person name="Nybo J.L."/>
            <person name="Theobald S."/>
            <person name="Kuo A."/>
            <person name="Bowyer P."/>
            <person name="Matsuda Y."/>
            <person name="Lyhne E.K."/>
            <person name="Kogle M.E."/>
            <person name="Clum A."/>
            <person name="Lipzen A."/>
            <person name="Salamov A."/>
            <person name="Ngan C.Y."/>
            <person name="Daum C."/>
            <person name="Chiniquy J."/>
            <person name="Barry K."/>
            <person name="LaButti K."/>
            <person name="Haridas S."/>
            <person name="Simmons B.A."/>
            <person name="Magnuson J.K."/>
            <person name="Mortensen U.H."/>
            <person name="Larsen T.O."/>
            <person name="Grigoriev I.V."/>
            <person name="Baker S.E."/>
            <person name="Andersen M.R."/>
            <person name="Nordberg H.P."/>
            <person name="Cantor M.N."/>
            <person name="Hua S.X."/>
        </authorList>
    </citation>
    <scope>NUCLEOTIDE SEQUENCE [LARGE SCALE GENOMIC DNA]</scope>
    <source>
        <strain evidence="4">IBT 19404</strain>
    </source>
</reference>
<feature type="coiled-coil region" evidence="1">
    <location>
        <begin position="757"/>
        <end position="809"/>
    </location>
</feature>
<evidence type="ECO:0000313" key="4">
    <source>
        <dbReference type="Proteomes" id="UP000235023"/>
    </source>
</evidence>
<organism evidence="3 4">
    <name type="scientific">Aspergillus taichungensis</name>
    <dbReference type="NCBI Taxonomy" id="482145"/>
    <lineage>
        <taxon>Eukaryota</taxon>
        <taxon>Fungi</taxon>
        <taxon>Dikarya</taxon>
        <taxon>Ascomycota</taxon>
        <taxon>Pezizomycotina</taxon>
        <taxon>Eurotiomycetes</taxon>
        <taxon>Eurotiomycetidae</taxon>
        <taxon>Eurotiales</taxon>
        <taxon>Aspergillaceae</taxon>
        <taxon>Aspergillus</taxon>
        <taxon>Aspergillus subgen. Circumdati</taxon>
    </lineage>
</organism>
<dbReference type="OrthoDB" id="4201669at2759"/>
<protein>
    <recommendedName>
        <fullName evidence="5">Rootletin</fullName>
    </recommendedName>
</protein>
<feature type="compositionally biased region" description="Polar residues" evidence="2">
    <location>
        <begin position="1145"/>
        <end position="1173"/>
    </location>
</feature>
<feature type="compositionally biased region" description="Basic residues" evidence="2">
    <location>
        <begin position="1176"/>
        <end position="1186"/>
    </location>
</feature>
<feature type="coiled-coil region" evidence="1">
    <location>
        <begin position="295"/>
        <end position="333"/>
    </location>
</feature>
<feature type="compositionally biased region" description="Polar residues" evidence="2">
    <location>
        <begin position="1255"/>
        <end position="1270"/>
    </location>
</feature>
<gene>
    <name evidence="3" type="ORF">BDW42DRAFT_181388</name>
</gene>
<proteinExistence type="predicted"/>
<evidence type="ECO:0000256" key="1">
    <source>
        <dbReference type="SAM" id="Coils"/>
    </source>
</evidence>
<evidence type="ECO:0000313" key="3">
    <source>
        <dbReference type="EMBL" id="PLN75030.1"/>
    </source>
</evidence>
<feature type="region of interest" description="Disordered" evidence="2">
    <location>
        <begin position="1"/>
        <end position="24"/>
    </location>
</feature>
<name>A0A2J5HDZ6_9EURO</name>
<sequence length="1297" mass="143652">MDSTHNSSCSETGSPITSVPGHNEDCDEVDELLLLQIAQADDPVSPRLNAAIDVLQERIQPMEHQIPPSSLVQRPKSSGIDITAFSFAKPLQHGKEFSLKPAVKPQATSALNGVLGQDEAECSNVNGSRREENTPRVITDDQSPPVSHSTSETLTQGARPMEYSKNPFDQVEGRRESDVSLPAANEESSHSVTGSQRRRYYESHAGYNSSRLSKARPDERSGVADVTTPEVPDVLHSTRRANGEFRIAKPHRTRRANAKGPPKIPRNKDTQLSEEDIFQLLINRLKMREENEAAATSLQRQMETHIANLQEENNALKHELETLGTQLEKQSAEAKTHRSRQGLWKKKLARFKHFLNELGSDYKNIRGDAIQLRAARSACDKERKIIAEDISDLKSRLAQTTSVVNTNNSRSTEMGGMITLLRKELKNADEKAVYTQQQLSKESKRNASLESYIRSHSIYQAKGLELVKAGQIETSQKLDSAFERIRTEWESSQRDVHSALGRTLEECLDLLRGMEDKRVLERADVQTCQQTAIEFTSQMNSITAQLTEEINRSASVNGGTAHILKEQLQIAYDTVGTGSTLLEKFTENDKSFCSVQQRLGDLISSVEKVNESLTGFGLKENYLADEMGRLGKSLSEVKIPENIATFPAEGYFSIDEKRHLEATIETLRADLVLTGESVDTKDTEIESLKLSMSTVTEKLQQEEQRTIQLTVESDVLKHKIEEMDTKVREQLSRASVIARDQTKARFEQQMHQLSRGNADLELHVENLQGQLRDVEKKLEESKLAAKKERDDLECLVLEKEKKIHSLENSRTDDATKLAEKEVEIEKLRELETTNALEQADLQLRLEVASKKNSDFETELAEITDKNLALSNDQQDKIESLQKETLKQSEMLEGVQKELHEANATRSTLESGKAKAKDEIHALLRRVQSADESMRKIKEMIERTGTAIPDEPFSETVTRLEKLLLSARATESLDTSTTHMPNGTTAGMNPDAAENIGLASSPILGGTAGQDLVQTTEVIYRTQSVQRNVASMSMGMNELGSDWANGKTACVPDSQPPSKIVPFSSIRQQLSPVPGSTPDSCDRSMAALFTMPDQTVSGPASVERNGGMGENLPRRDDKDASGSNTKPASTKGEEHKTPVKPRAVTFTASQPSASGESHRPQSVSQTASSRSVETNKPRPRANRRTYGKIRQSAVNTSSRSQPQNASPAVSRNSSHLGNLGPLQTKKTKHSHDSTPRVPQRAPEYLERKASPAKLASGSSRPGSMNENQGSQKLPGRMTRGRRTRGKACLLSIGVLLIQ</sequence>
<evidence type="ECO:0008006" key="5">
    <source>
        <dbReference type="Google" id="ProtNLM"/>
    </source>
</evidence>
<feature type="coiled-coil region" evidence="1">
    <location>
        <begin position="845"/>
        <end position="932"/>
    </location>
</feature>
<feature type="region of interest" description="Disordered" evidence="2">
    <location>
        <begin position="112"/>
        <end position="226"/>
    </location>
</feature>
<feature type="compositionally biased region" description="Polar residues" evidence="2">
    <location>
        <begin position="1"/>
        <end position="17"/>
    </location>
</feature>
<dbReference type="Proteomes" id="UP000235023">
    <property type="component" value="Unassembled WGS sequence"/>
</dbReference>
<accession>A0A2J5HDZ6</accession>
<feature type="region of interest" description="Disordered" evidence="2">
    <location>
        <begin position="1089"/>
        <end position="1283"/>
    </location>
</feature>
<keyword evidence="4" id="KW-1185">Reference proteome</keyword>
<keyword evidence="1" id="KW-0175">Coiled coil</keyword>
<dbReference type="EMBL" id="KZ559667">
    <property type="protein sequence ID" value="PLN75030.1"/>
    <property type="molecule type" value="Genomic_DNA"/>
</dbReference>